<protein>
    <submittedName>
        <fullName evidence="2">DUF1826 domain-containing protein</fullName>
    </submittedName>
</protein>
<dbReference type="OrthoDB" id="5342505at2"/>
<dbReference type="RefSeq" id="WP_106670004.1">
    <property type="nucleotide sequence ID" value="NZ_BMFE01000001.1"/>
</dbReference>
<evidence type="ECO:0000256" key="1">
    <source>
        <dbReference type="SAM" id="MobiDB-lite"/>
    </source>
</evidence>
<evidence type="ECO:0000313" key="2">
    <source>
        <dbReference type="EMBL" id="PSF10217.1"/>
    </source>
</evidence>
<keyword evidence="3" id="KW-1185">Reference proteome</keyword>
<dbReference type="AlphaFoldDB" id="A0A2T1KJ57"/>
<accession>A0A2T1KJ57</accession>
<organism evidence="2 3">
    <name type="scientific">Marinobacter halophilus</name>
    <dbReference type="NCBI Taxonomy" id="1323740"/>
    <lineage>
        <taxon>Bacteria</taxon>
        <taxon>Pseudomonadati</taxon>
        <taxon>Pseudomonadota</taxon>
        <taxon>Gammaproteobacteria</taxon>
        <taxon>Pseudomonadales</taxon>
        <taxon>Marinobacteraceae</taxon>
        <taxon>Marinobacter</taxon>
    </lineage>
</organism>
<dbReference type="EMBL" id="PXNN01000003">
    <property type="protein sequence ID" value="PSF10217.1"/>
    <property type="molecule type" value="Genomic_DNA"/>
</dbReference>
<dbReference type="Pfam" id="PF08856">
    <property type="entry name" value="DUF1826"/>
    <property type="match status" value="1"/>
</dbReference>
<dbReference type="Proteomes" id="UP000238385">
    <property type="component" value="Unassembled WGS sequence"/>
</dbReference>
<comment type="caution">
    <text evidence="2">The sequence shown here is derived from an EMBL/GenBank/DDBJ whole genome shotgun (WGS) entry which is preliminary data.</text>
</comment>
<proteinExistence type="predicted"/>
<sequence>MTQLNDHPLSSVTPLGNHAECLTEILRNDVNLAVWQRNLSSCWQSFINEFCVKAGNLERFTRLEIGQSAALALPSWVLAIEGANHWIDDVDQLVDMYQCLFEPEAVGLRIHVLQQTMCPRFHVDRVPVRLLCTYRGPGTEWLPESLVTRPTDGGPLPKQSAQPAQVRQIPTNAVALLKGEAWEGNEGKGLVHRSPSPNGSPRLIIGLDWLSS</sequence>
<reference evidence="2 3" key="1">
    <citation type="submission" date="2018-03" db="EMBL/GenBank/DDBJ databases">
        <title>Marinobacter brunus sp. nov., a marine bacterium of Gamma-proteobacteria isolated from the surface seawater of the South China Sea.</title>
        <authorList>
            <person name="Cheng H."/>
            <person name="Wu Y.-H."/>
            <person name="Xamxidin M."/>
            <person name="Xu X.-W."/>
        </authorList>
    </citation>
    <scope>NUCLEOTIDE SEQUENCE [LARGE SCALE GENOMIC DNA]</scope>
    <source>
        <strain evidence="2 3">JCM 30472</strain>
    </source>
</reference>
<name>A0A2T1KJ57_9GAMM</name>
<feature type="region of interest" description="Disordered" evidence="1">
    <location>
        <begin position="145"/>
        <end position="164"/>
    </location>
</feature>
<evidence type="ECO:0000313" key="3">
    <source>
        <dbReference type="Proteomes" id="UP000238385"/>
    </source>
</evidence>
<dbReference type="InterPro" id="IPR014955">
    <property type="entry name" value="DUF1826"/>
</dbReference>
<gene>
    <name evidence="2" type="ORF">C7H08_01570</name>
</gene>